<reference evidence="1" key="1">
    <citation type="submission" date="2020-08" db="EMBL/GenBank/DDBJ databases">
        <title>Genome sequencing and assembly of the red palm weevil Rhynchophorus ferrugineus.</title>
        <authorList>
            <person name="Dias G.B."/>
            <person name="Bergman C.M."/>
            <person name="Manee M."/>
        </authorList>
    </citation>
    <scope>NUCLEOTIDE SEQUENCE</scope>
    <source>
        <strain evidence="1">AA-2017</strain>
        <tissue evidence="1">Whole larva</tissue>
    </source>
</reference>
<sequence length="312" mass="36855">MQKSMSWLEKFEKDLGKKDIPNIVWDDSSSDDEIFSFNCKRRKTCKIPSTRSACSITDTIIRESASCDSSPIIGWNSFHSCTISPEITHRVFEREVSPVIEKRYIRLKRHKRMKAQLKENTPYLIELGTQFIETCSPNTRPYSQAIPMIEHFPSQFGSEVIPRNIELHNDLYYHPVKKRKRLNKNSLAYYVHKTLRSKINSIKFWYHDKVNRPSRTEIKDDFDLEVQIINIDKEYGNVLLECKILNCNFKMDLEDHSQNVLINSGVTSILNICWEKESIYRFYLPFTMEKVFHEDKHLLYICNLSKVIKKNS</sequence>
<comment type="caution">
    <text evidence="1">The sequence shown here is derived from an EMBL/GenBank/DDBJ whole genome shotgun (WGS) entry which is preliminary data.</text>
</comment>
<dbReference type="Proteomes" id="UP000625711">
    <property type="component" value="Unassembled WGS sequence"/>
</dbReference>
<organism evidence="1 2">
    <name type="scientific">Rhynchophorus ferrugineus</name>
    <name type="common">Red palm weevil</name>
    <name type="synonym">Curculio ferrugineus</name>
    <dbReference type="NCBI Taxonomy" id="354439"/>
    <lineage>
        <taxon>Eukaryota</taxon>
        <taxon>Metazoa</taxon>
        <taxon>Ecdysozoa</taxon>
        <taxon>Arthropoda</taxon>
        <taxon>Hexapoda</taxon>
        <taxon>Insecta</taxon>
        <taxon>Pterygota</taxon>
        <taxon>Neoptera</taxon>
        <taxon>Endopterygota</taxon>
        <taxon>Coleoptera</taxon>
        <taxon>Polyphaga</taxon>
        <taxon>Cucujiformia</taxon>
        <taxon>Curculionidae</taxon>
        <taxon>Dryophthorinae</taxon>
        <taxon>Rhynchophorus</taxon>
    </lineage>
</organism>
<accession>A0A834IYZ0</accession>
<dbReference type="EMBL" id="JAACXV010000151">
    <property type="protein sequence ID" value="KAF7282897.1"/>
    <property type="molecule type" value="Genomic_DNA"/>
</dbReference>
<proteinExistence type="predicted"/>
<evidence type="ECO:0000313" key="2">
    <source>
        <dbReference type="Proteomes" id="UP000625711"/>
    </source>
</evidence>
<name>A0A834IYZ0_RHYFE</name>
<evidence type="ECO:0000313" key="1">
    <source>
        <dbReference type="EMBL" id="KAF7282897.1"/>
    </source>
</evidence>
<gene>
    <name evidence="1" type="ORF">GWI33_001800</name>
</gene>
<keyword evidence="2" id="KW-1185">Reference proteome</keyword>
<protein>
    <submittedName>
        <fullName evidence="1">Uncharacterized protein</fullName>
    </submittedName>
</protein>
<dbReference type="AlphaFoldDB" id="A0A834IYZ0"/>